<keyword evidence="1" id="KW-1133">Transmembrane helix</keyword>
<evidence type="ECO:0000313" key="2">
    <source>
        <dbReference type="EMBL" id="CCA74699.1"/>
    </source>
</evidence>
<dbReference type="EMBL" id="CAFZ01000345">
    <property type="protein sequence ID" value="CCA74699.1"/>
    <property type="molecule type" value="Genomic_DNA"/>
</dbReference>
<keyword evidence="1" id="KW-0472">Membrane</keyword>
<dbReference type="OMA" id="NTEGICI"/>
<proteinExistence type="predicted"/>
<reference evidence="2 3" key="1">
    <citation type="journal article" date="2011" name="PLoS Pathog.">
        <title>Endophytic Life Strategies Decoded by Genome and Transcriptome Analyses of the Mutualistic Root Symbiont Piriformospora indica.</title>
        <authorList>
            <person name="Zuccaro A."/>
            <person name="Lahrmann U."/>
            <person name="Guldener U."/>
            <person name="Langen G."/>
            <person name="Pfiffi S."/>
            <person name="Biedenkopf D."/>
            <person name="Wong P."/>
            <person name="Samans B."/>
            <person name="Grimm C."/>
            <person name="Basiewicz M."/>
            <person name="Murat C."/>
            <person name="Martin F."/>
            <person name="Kogel K.H."/>
        </authorList>
    </citation>
    <scope>NUCLEOTIDE SEQUENCE [LARGE SCALE GENOMIC DNA]</scope>
    <source>
        <strain evidence="2 3">DSM 11827</strain>
    </source>
</reference>
<feature type="transmembrane region" description="Helical" evidence="1">
    <location>
        <begin position="90"/>
        <end position="109"/>
    </location>
</feature>
<keyword evidence="1" id="KW-0812">Transmembrane</keyword>
<dbReference type="PANTHER" id="PTHR38848">
    <property type="entry name" value="G-PROTEIN COUPLED RECEPTORS FAMILY 3 PROFILE DOMAIN-CONTAINING PROTEIN"/>
    <property type="match status" value="1"/>
</dbReference>
<protein>
    <recommendedName>
        <fullName evidence="4">Transmembrane protein</fullName>
    </recommendedName>
</protein>
<accession>G4TTQ6</accession>
<feature type="transmembrane region" description="Helical" evidence="1">
    <location>
        <begin position="209"/>
        <end position="229"/>
    </location>
</feature>
<dbReference type="eggNOG" id="ENOG502RY0X">
    <property type="taxonomic scope" value="Eukaryota"/>
</dbReference>
<comment type="caution">
    <text evidence="2">The sequence shown here is derived from an EMBL/GenBank/DDBJ whole genome shotgun (WGS) entry which is preliminary data.</text>
</comment>
<name>G4TTQ6_SERID</name>
<evidence type="ECO:0000313" key="3">
    <source>
        <dbReference type="Proteomes" id="UP000007148"/>
    </source>
</evidence>
<feature type="transmembrane region" description="Helical" evidence="1">
    <location>
        <begin position="129"/>
        <end position="148"/>
    </location>
</feature>
<evidence type="ECO:0000256" key="1">
    <source>
        <dbReference type="SAM" id="Phobius"/>
    </source>
</evidence>
<organism evidence="2 3">
    <name type="scientific">Serendipita indica (strain DSM 11827)</name>
    <name type="common">Root endophyte fungus</name>
    <name type="synonym">Piriformospora indica</name>
    <dbReference type="NCBI Taxonomy" id="1109443"/>
    <lineage>
        <taxon>Eukaryota</taxon>
        <taxon>Fungi</taxon>
        <taxon>Dikarya</taxon>
        <taxon>Basidiomycota</taxon>
        <taxon>Agaricomycotina</taxon>
        <taxon>Agaricomycetes</taxon>
        <taxon>Sebacinales</taxon>
        <taxon>Serendipitaceae</taxon>
        <taxon>Serendipita</taxon>
    </lineage>
</organism>
<feature type="transmembrane region" description="Helical" evidence="1">
    <location>
        <begin position="57"/>
        <end position="78"/>
    </location>
</feature>
<dbReference type="Proteomes" id="UP000007148">
    <property type="component" value="Unassembled WGS sequence"/>
</dbReference>
<gene>
    <name evidence="2" type="ORF">PIIN_08659</name>
</gene>
<feature type="transmembrane region" description="Helical" evidence="1">
    <location>
        <begin position="12"/>
        <end position="37"/>
    </location>
</feature>
<dbReference type="HOGENOM" id="CLU_660756_0_0_1"/>
<dbReference type="AlphaFoldDB" id="G4TTQ6"/>
<dbReference type="PANTHER" id="PTHR38848:SF3">
    <property type="entry name" value="G-PROTEIN COUPLED RECEPTORS FAMILY 3 PROFILE DOMAIN-CONTAINING PROTEIN"/>
    <property type="match status" value="1"/>
</dbReference>
<sequence>MSESRIPDGDTDAFQVLSCCVSFLGVTVTAICLFHRLVTSDICSFQSLRKISVSKTLVLSLLLDSWIFVAVAGVLTQAVGFSSVGHCSTAIWLCILAYFVTKMMIYFLLLEKVYAVWPNRGSRMTSPLYRFGFLITLGFCIVLGLAIANRKAFHGQAGECMIGFRQNILYGVISFDVFINVVLTALFLIPLRGVVGQSVSLREVTKRNMIAAAISLASSLANVISLTALRGREHAWVCLTSCSVDAVVNALVAFWVTNNSNEANPYNPKVVPVGSPTRAHSHFHNTLVTNGDTTLVTMNDHGQLRPFSIAVTHNSTHSDEDPPPIPSTHAVTAHSNNAIPYPDPAQCSSNNKTCIPGHLELPRFSEPWVEYRPSSALHGDVLIGERSELYRHESGSRISSRFSLSSGFASIINNGH</sequence>
<dbReference type="OrthoDB" id="3210850at2759"/>
<keyword evidence="3" id="KW-1185">Reference proteome</keyword>
<feature type="transmembrane region" description="Helical" evidence="1">
    <location>
        <begin position="168"/>
        <end position="189"/>
    </location>
</feature>
<evidence type="ECO:0008006" key="4">
    <source>
        <dbReference type="Google" id="ProtNLM"/>
    </source>
</evidence>
<dbReference type="InParanoid" id="G4TTQ6"/>